<dbReference type="Proteomes" id="UP001055811">
    <property type="component" value="Linkage Group LG09"/>
</dbReference>
<proteinExistence type="predicted"/>
<comment type="caution">
    <text evidence="1">The sequence shown here is derived from an EMBL/GenBank/DDBJ whole genome shotgun (WGS) entry which is preliminary data.</text>
</comment>
<accession>A0ACB8Z2V5</accession>
<sequence>MLFVLSIFFFRCRFERERLDKKRSTTDEIGIVSSTAITLFQYHLEDSNFLLPSANIKRYLTLCTHVGVGNDITLSRRKLRARNQKVNEKDKPLLSISNFVQVAPNNVLLAVPALLYAINIYLEFTMHLYFNPTTVALAPPPPS</sequence>
<protein>
    <submittedName>
        <fullName evidence="1">Uncharacterized protein</fullName>
    </submittedName>
</protein>
<evidence type="ECO:0000313" key="1">
    <source>
        <dbReference type="EMBL" id="KAI3690595.1"/>
    </source>
</evidence>
<evidence type="ECO:0000313" key="2">
    <source>
        <dbReference type="Proteomes" id="UP001055811"/>
    </source>
</evidence>
<keyword evidence="2" id="KW-1185">Reference proteome</keyword>
<reference evidence="1 2" key="2">
    <citation type="journal article" date="2022" name="Mol. Ecol. Resour.">
        <title>The genomes of chicory, endive, great burdock and yacon provide insights into Asteraceae paleo-polyploidization history and plant inulin production.</title>
        <authorList>
            <person name="Fan W."/>
            <person name="Wang S."/>
            <person name="Wang H."/>
            <person name="Wang A."/>
            <person name="Jiang F."/>
            <person name="Liu H."/>
            <person name="Zhao H."/>
            <person name="Xu D."/>
            <person name="Zhang Y."/>
        </authorList>
    </citation>
    <scope>NUCLEOTIDE SEQUENCE [LARGE SCALE GENOMIC DNA]</scope>
    <source>
        <strain evidence="2">cv. Punajuju</strain>
        <tissue evidence="1">Leaves</tissue>
    </source>
</reference>
<gene>
    <name evidence="1" type="ORF">L2E82_48719</name>
</gene>
<dbReference type="EMBL" id="CM042017">
    <property type="protein sequence ID" value="KAI3690595.1"/>
    <property type="molecule type" value="Genomic_DNA"/>
</dbReference>
<reference evidence="2" key="1">
    <citation type="journal article" date="2022" name="Mol. Ecol. Resour.">
        <title>The genomes of chicory, endive, great burdock and yacon provide insights into Asteraceae palaeo-polyploidization history and plant inulin production.</title>
        <authorList>
            <person name="Fan W."/>
            <person name="Wang S."/>
            <person name="Wang H."/>
            <person name="Wang A."/>
            <person name="Jiang F."/>
            <person name="Liu H."/>
            <person name="Zhao H."/>
            <person name="Xu D."/>
            <person name="Zhang Y."/>
        </authorList>
    </citation>
    <scope>NUCLEOTIDE SEQUENCE [LARGE SCALE GENOMIC DNA]</scope>
    <source>
        <strain evidence="2">cv. Punajuju</strain>
    </source>
</reference>
<name>A0ACB8Z2V5_CICIN</name>
<organism evidence="1 2">
    <name type="scientific">Cichorium intybus</name>
    <name type="common">Chicory</name>
    <dbReference type="NCBI Taxonomy" id="13427"/>
    <lineage>
        <taxon>Eukaryota</taxon>
        <taxon>Viridiplantae</taxon>
        <taxon>Streptophyta</taxon>
        <taxon>Embryophyta</taxon>
        <taxon>Tracheophyta</taxon>
        <taxon>Spermatophyta</taxon>
        <taxon>Magnoliopsida</taxon>
        <taxon>eudicotyledons</taxon>
        <taxon>Gunneridae</taxon>
        <taxon>Pentapetalae</taxon>
        <taxon>asterids</taxon>
        <taxon>campanulids</taxon>
        <taxon>Asterales</taxon>
        <taxon>Asteraceae</taxon>
        <taxon>Cichorioideae</taxon>
        <taxon>Cichorieae</taxon>
        <taxon>Cichoriinae</taxon>
        <taxon>Cichorium</taxon>
    </lineage>
</organism>